<evidence type="ECO:0000313" key="3">
    <source>
        <dbReference type="EMBL" id="MCO6393457.1"/>
    </source>
</evidence>
<keyword evidence="2" id="KW-1133">Transmembrane helix</keyword>
<evidence type="ECO:0000313" key="4">
    <source>
        <dbReference type="Proteomes" id="UP001205920"/>
    </source>
</evidence>
<dbReference type="Pfam" id="PF09534">
    <property type="entry name" value="Trp_oprn_chp"/>
    <property type="match status" value="1"/>
</dbReference>
<feature type="transmembrane region" description="Helical" evidence="2">
    <location>
        <begin position="53"/>
        <end position="70"/>
    </location>
</feature>
<evidence type="ECO:0000256" key="2">
    <source>
        <dbReference type="SAM" id="Phobius"/>
    </source>
</evidence>
<name>A0AAW5HRC2_9CORY</name>
<dbReference type="AlphaFoldDB" id="A0AAW5HRC2"/>
<dbReference type="EMBL" id="JAEUWV010000001">
    <property type="protein sequence ID" value="MCO6393457.1"/>
    <property type="molecule type" value="Genomic_DNA"/>
</dbReference>
<comment type="caution">
    <text evidence="3">The sequence shown here is derived from an EMBL/GenBank/DDBJ whole genome shotgun (WGS) entry which is preliminary data.</text>
</comment>
<keyword evidence="4" id="KW-1185">Reference proteome</keyword>
<organism evidence="3 4">
    <name type="scientific">Corynebacterium lipophilum</name>
    <dbReference type="NCBI Taxonomy" id="2804918"/>
    <lineage>
        <taxon>Bacteria</taxon>
        <taxon>Bacillati</taxon>
        <taxon>Actinomycetota</taxon>
        <taxon>Actinomycetes</taxon>
        <taxon>Mycobacteriales</taxon>
        <taxon>Corynebacteriaceae</taxon>
        <taxon>Corynebacterium</taxon>
    </lineage>
</organism>
<sequence length="214" mass="22337">MNTANRVGALLVGVGGALAWVGSRMDWFTVEVFDDRAGASTTTVDGSMWSTEIAAVALILIVAMIAIFALRRVGRRIVGVVAALGAVGAGVSGLRTLLAEPDLERLHTLLSAGSGEQGGAASDGAIAAWAEITQVQQHSAGIYLVILGALLGLIGALTVVMRPGVDSAKLNKYETEAVRREKLGEDLEARPDSGRVMWDALDSGIDPTDDEARR</sequence>
<accession>A0AAW5HRC2</accession>
<feature type="transmembrane region" description="Helical" evidence="2">
    <location>
        <begin position="77"/>
        <end position="98"/>
    </location>
</feature>
<dbReference type="Proteomes" id="UP001205920">
    <property type="component" value="Unassembled WGS sequence"/>
</dbReference>
<evidence type="ECO:0000256" key="1">
    <source>
        <dbReference type="SAM" id="MobiDB-lite"/>
    </source>
</evidence>
<dbReference type="InterPro" id="IPR011746">
    <property type="entry name" value="Trp_synth-assoc_CHP"/>
</dbReference>
<feature type="transmembrane region" description="Helical" evidence="2">
    <location>
        <begin position="140"/>
        <end position="160"/>
    </location>
</feature>
<keyword evidence="2" id="KW-0472">Membrane</keyword>
<keyword evidence="2" id="KW-0812">Transmembrane</keyword>
<proteinExistence type="predicted"/>
<protein>
    <submittedName>
        <fullName evidence="3">TIGR02234 family membrane protein</fullName>
    </submittedName>
</protein>
<dbReference type="InterPro" id="IPR019051">
    <property type="entry name" value="Trp_biosyn_TM_oprn/chp"/>
</dbReference>
<reference evidence="3 4" key="1">
    <citation type="submission" date="2021-01" db="EMBL/GenBank/DDBJ databases">
        <title>Identification and Characterization of Corynebacterium sp.</title>
        <authorList>
            <person name="Luo Q."/>
            <person name="Qu P."/>
            <person name="Chen Q."/>
        </authorList>
    </citation>
    <scope>NUCLEOTIDE SEQUENCE [LARGE SCALE GENOMIC DNA]</scope>
    <source>
        <strain evidence="3 4">MC-18</strain>
    </source>
</reference>
<dbReference type="NCBIfam" id="TIGR02234">
    <property type="entry name" value="trp_oprn_chp"/>
    <property type="match status" value="1"/>
</dbReference>
<dbReference type="RefSeq" id="WP_070362255.1">
    <property type="nucleotide sequence ID" value="NZ_JAEUWV010000001.1"/>
</dbReference>
<gene>
    <name evidence="3" type="ORF">JMN37_00435</name>
</gene>
<feature type="region of interest" description="Disordered" evidence="1">
    <location>
        <begin position="194"/>
        <end position="214"/>
    </location>
</feature>